<evidence type="ECO:0000313" key="1">
    <source>
        <dbReference type="EMBL" id="PQL82427.1"/>
    </source>
</evidence>
<evidence type="ECO:0000313" key="2">
    <source>
        <dbReference type="Proteomes" id="UP000233757"/>
    </source>
</evidence>
<sequence>MALVDKLLQFSDKQTIAAGASTFTLDTVHKSVGTAGLPICLQGHVVAPANATVTVTLEESADGTTFTAAAASKAFKAAELNKGTFFYVNSATKRFIRLSYAVANAPTGTISAWLGNQADIRTNYDAVTGATVPV</sequence>
<accession>A0AA45B7F5</accession>
<proteinExistence type="predicted"/>
<dbReference type="RefSeq" id="WP_001229566.1">
    <property type="nucleotide sequence ID" value="NZ_PHJU02000027.1"/>
</dbReference>
<dbReference type="EMBL" id="PHJU02000027">
    <property type="protein sequence ID" value="PQL82427.1"/>
    <property type="molecule type" value="Genomic_DNA"/>
</dbReference>
<dbReference type="Proteomes" id="UP000233757">
    <property type="component" value="Unassembled WGS sequence"/>
</dbReference>
<dbReference type="InterPro" id="IPR048922">
    <property type="entry name" value="Bbp16"/>
</dbReference>
<protein>
    <submittedName>
        <fullName evidence="1">Uncharacterized protein</fullName>
    </submittedName>
</protein>
<organism evidence="1 2">
    <name type="scientific">Acinetobacter baumannii</name>
    <dbReference type="NCBI Taxonomy" id="470"/>
    <lineage>
        <taxon>Bacteria</taxon>
        <taxon>Pseudomonadati</taxon>
        <taxon>Pseudomonadota</taxon>
        <taxon>Gammaproteobacteria</taxon>
        <taxon>Moraxellales</taxon>
        <taxon>Moraxellaceae</taxon>
        <taxon>Acinetobacter</taxon>
        <taxon>Acinetobacter calcoaceticus/baumannii complex</taxon>
    </lineage>
</organism>
<reference evidence="1 2" key="1">
    <citation type="submission" date="2018-02" db="EMBL/GenBank/DDBJ databases">
        <title>Acinetobacter baumanii whole genome sequence.</title>
        <authorList>
            <person name="Qasim Z.J."/>
        </authorList>
    </citation>
    <scope>NUCLEOTIDE SEQUENCE [LARGE SCALE GENOMIC DNA]</scope>
    <source>
        <strain evidence="1 2">ZQ8</strain>
    </source>
</reference>
<dbReference type="Pfam" id="PF21190">
    <property type="entry name" value="Bbp16"/>
    <property type="match status" value="1"/>
</dbReference>
<dbReference type="AlphaFoldDB" id="A0AA45B7F5"/>
<gene>
    <name evidence="1" type="ORF">CV954_012690</name>
</gene>
<comment type="caution">
    <text evidence="1">The sequence shown here is derived from an EMBL/GenBank/DDBJ whole genome shotgun (WGS) entry which is preliminary data.</text>
</comment>
<name>A0AA45B7F5_ACIBA</name>
<dbReference type="Gene3D" id="2.60.120.1110">
    <property type="match status" value="1"/>
</dbReference>